<dbReference type="Pfam" id="PF00437">
    <property type="entry name" value="T2SSE"/>
    <property type="match status" value="1"/>
</dbReference>
<organism evidence="4">
    <name type="scientific">marine sediment metagenome</name>
    <dbReference type="NCBI Taxonomy" id="412755"/>
    <lineage>
        <taxon>unclassified sequences</taxon>
        <taxon>metagenomes</taxon>
        <taxon>ecological metagenomes</taxon>
    </lineage>
</organism>
<sequence>MDGDKLNISTVEDPVEYELDFCNQVQANEKIGLDFALALRSFLRQDPDIIMIGEIRDNQTARIAVQAALTGHLVLSTLHTNDAASSITRLINIGIDAYLIAASLNAVLAQRLVRKICPKCKKTYKVPKNMREYVKKTGVKPEQLFHGRGCDHCRGTGYAGRVGIYELLVIDDKFRDMINEDASVSNMRRVFRESKQPGLFDDGIKKVKQGLTTIEEVLRVTEICGQNEEEVIVENIDPG</sequence>
<name>X1CY72_9ZZZZ</name>
<dbReference type="PROSITE" id="PS00662">
    <property type="entry name" value="T2SP_E"/>
    <property type="match status" value="1"/>
</dbReference>
<evidence type="ECO:0000259" key="3">
    <source>
        <dbReference type="PROSITE" id="PS00662"/>
    </source>
</evidence>
<keyword evidence="2" id="KW-0067">ATP-binding</keyword>
<gene>
    <name evidence="4" type="ORF">S01H4_49620</name>
</gene>
<reference evidence="4" key="1">
    <citation type="journal article" date="2014" name="Front. Microbiol.">
        <title>High frequency of phylogenetically diverse reductive dehalogenase-homologous genes in deep subseafloor sedimentary metagenomes.</title>
        <authorList>
            <person name="Kawai M."/>
            <person name="Futagami T."/>
            <person name="Toyoda A."/>
            <person name="Takaki Y."/>
            <person name="Nishi S."/>
            <person name="Hori S."/>
            <person name="Arai W."/>
            <person name="Tsubouchi T."/>
            <person name="Morono Y."/>
            <person name="Uchiyama I."/>
            <person name="Ito T."/>
            <person name="Fujiyama A."/>
            <person name="Inagaki F."/>
            <person name="Takami H."/>
        </authorList>
    </citation>
    <scope>NUCLEOTIDE SEQUENCE</scope>
    <source>
        <strain evidence="4">Expedition CK06-06</strain>
    </source>
</reference>
<evidence type="ECO:0000256" key="2">
    <source>
        <dbReference type="ARBA" id="ARBA00022840"/>
    </source>
</evidence>
<dbReference type="EMBL" id="BART01028089">
    <property type="protein sequence ID" value="GAH00955.1"/>
    <property type="molecule type" value="Genomic_DNA"/>
</dbReference>
<dbReference type="CDD" id="cd01129">
    <property type="entry name" value="PulE-GspE-like"/>
    <property type="match status" value="1"/>
</dbReference>
<dbReference type="InterPro" id="IPR001482">
    <property type="entry name" value="T2SS/T4SS_dom"/>
</dbReference>
<dbReference type="Gene3D" id="3.40.50.300">
    <property type="entry name" value="P-loop containing nucleotide triphosphate hydrolases"/>
    <property type="match status" value="1"/>
</dbReference>
<dbReference type="PANTHER" id="PTHR30258:SF3">
    <property type="entry name" value="SLL1921 PROTEIN"/>
    <property type="match status" value="1"/>
</dbReference>
<comment type="caution">
    <text evidence="4">The sequence shown here is derived from an EMBL/GenBank/DDBJ whole genome shotgun (WGS) entry which is preliminary data.</text>
</comment>
<dbReference type="InterPro" id="IPR027417">
    <property type="entry name" value="P-loop_NTPase"/>
</dbReference>
<proteinExistence type="predicted"/>
<dbReference type="GO" id="GO:0005524">
    <property type="term" value="F:ATP binding"/>
    <property type="evidence" value="ECO:0007669"/>
    <property type="project" value="UniProtKB-KW"/>
</dbReference>
<dbReference type="GO" id="GO:0005886">
    <property type="term" value="C:plasma membrane"/>
    <property type="evidence" value="ECO:0007669"/>
    <property type="project" value="TreeGrafter"/>
</dbReference>
<accession>X1CY72</accession>
<dbReference type="AlphaFoldDB" id="X1CY72"/>
<dbReference type="GO" id="GO:0016887">
    <property type="term" value="F:ATP hydrolysis activity"/>
    <property type="evidence" value="ECO:0007669"/>
    <property type="project" value="TreeGrafter"/>
</dbReference>
<evidence type="ECO:0000256" key="1">
    <source>
        <dbReference type="ARBA" id="ARBA00022741"/>
    </source>
</evidence>
<dbReference type="SUPFAM" id="SSF52540">
    <property type="entry name" value="P-loop containing nucleoside triphosphate hydrolases"/>
    <property type="match status" value="1"/>
</dbReference>
<evidence type="ECO:0000313" key="4">
    <source>
        <dbReference type="EMBL" id="GAH00955.1"/>
    </source>
</evidence>
<protein>
    <recommendedName>
        <fullName evidence="3">Bacterial type II secretion system protein E domain-containing protein</fullName>
    </recommendedName>
</protein>
<dbReference type="PANTHER" id="PTHR30258">
    <property type="entry name" value="TYPE II SECRETION SYSTEM PROTEIN GSPE-RELATED"/>
    <property type="match status" value="1"/>
</dbReference>
<feature type="domain" description="Bacterial type II secretion system protein E" evidence="3">
    <location>
        <begin position="43"/>
        <end position="57"/>
    </location>
</feature>
<keyword evidence="1" id="KW-0547">Nucleotide-binding</keyword>